<protein>
    <recommendedName>
        <fullName evidence="3">SsuA/THI5-like domain-containing protein</fullName>
    </recommendedName>
</protein>
<proteinExistence type="predicted"/>
<accession>A0A1Y0EMW1</accession>
<dbReference type="InterPro" id="IPR006311">
    <property type="entry name" value="TAT_signal"/>
</dbReference>
<name>A0A1Y0EMW1_9BURK</name>
<evidence type="ECO:0008006" key="3">
    <source>
        <dbReference type="Google" id="ProtNLM"/>
    </source>
</evidence>
<dbReference type="Gene3D" id="3.40.190.10">
    <property type="entry name" value="Periplasmic binding protein-like II"/>
    <property type="match status" value="2"/>
</dbReference>
<sequence>MPPMWSAPPCRSVSAMPLALPPIPLRRRRVLQWLAASGAGWAMPALAQDGVAPRLSATTGLRVVVPGLHATQAFPLWCADRFSHLAQQGLLVRWSDEATDALALQKLQRGEADLAVVGLPSLLTGATDGPGPWRVLMQLWRSPQSVLLVSRRAVERYLAPTQLSGLRIGIGAPGAAASHTAWAVLHKGGVTTQAVNWVSLGAQEGALSALAHMQVDALVAQDPVVNLLERDFPVQIAADTRTLQGSRALFGGDYGGTCLVARTAWLGANPQPAQALVLALARALKWLQTAQTSDLAKVLPAQLGVGKQADHILAFEKARGALSVDGALRPDDLVATLAVMDRLQITPVEGDWRRALAPQWIEQARGQLAG</sequence>
<evidence type="ECO:0000313" key="1">
    <source>
        <dbReference type="EMBL" id="ARU04927.1"/>
    </source>
</evidence>
<dbReference type="Proteomes" id="UP000196138">
    <property type="component" value="Chromosome"/>
</dbReference>
<organism evidence="1 2">
    <name type="scientific">Comamonas serinivorans</name>
    <dbReference type="NCBI Taxonomy" id="1082851"/>
    <lineage>
        <taxon>Bacteria</taxon>
        <taxon>Pseudomonadati</taxon>
        <taxon>Pseudomonadota</taxon>
        <taxon>Betaproteobacteria</taxon>
        <taxon>Burkholderiales</taxon>
        <taxon>Comamonadaceae</taxon>
        <taxon>Comamonas</taxon>
    </lineage>
</organism>
<evidence type="ECO:0000313" key="2">
    <source>
        <dbReference type="Proteomes" id="UP000196138"/>
    </source>
</evidence>
<dbReference type="AlphaFoldDB" id="A0A1Y0EMW1"/>
<dbReference type="EMBL" id="CP021455">
    <property type="protein sequence ID" value="ARU04927.1"/>
    <property type="molecule type" value="Genomic_DNA"/>
</dbReference>
<keyword evidence="2" id="KW-1185">Reference proteome</keyword>
<dbReference type="KEGG" id="cser:CCO03_09750"/>
<dbReference type="PROSITE" id="PS51318">
    <property type="entry name" value="TAT"/>
    <property type="match status" value="1"/>
</dbReference>
<gene>
    <name evidence="1" type="ORF">CCO03_09750</name>
</gene>
<dbReference type="SUPFAM" id="SSF53850">
    <property type="entry name" value="Periplasmic binding protein-like II"/>
    <property type="match status" value="1"/>
</dbReference>
<reference evidence="1 2" key="1">
    <citation type="submission" date="2017-05" db="EMBL/GenBank/DDBJ databases">
        <authorList>
            <person name="Song R."/>
            <person name="Chenine A.L."/>
            <person name="Ruprecht R.M."/>
        </authorList>
    </citation>
    <scope>NUCLEOTIDE SEQUENCE [LARGE SCALE GENOMIC DNA]</scope>
    <source>
        <strain evidence="1 2">DSM 26136</strain>
    </source>
</reference>
<dbReference type="PANTHER" id="PTHR30024">
    <property type="entry name" value="ALIPHATIC SULFONATES-BINDING PROTEIN-RELATED"/>
    <property type="match status" value="1"/>
</dbReference>
<dbReference type="Pfam" id="PF13379">
    <property type="entry name" value="NMT1_2"/>
    <property type="match status" value="1"/>
</dbReference>